<dbReference type="GO" id="GO:0004252">
    <property type="term" value="F:serine-type endopeptidase activity"/>
    <property type="evidence" value="ECO:0007669"/>
    <property type="project" value="InterPro"/>
</dbReference>
<dbReference type="SUPFAM" id="SSF51306">
    <property type="entry name" value="LexA/Signal peptidase"/>
    <property type="match status" value="1"/>
</dbReference>
<dbReference type="GO" id="GO:0005886">
    <property type="term" value="C:plasma membrane"/>
    <property type="evidence" value="ECO:0007669"/>
    <property type="project" value="UniProtKB-SubCell"/>
</dbReference>
<keyword evidence="3" id="KW-0645">Protease</keyword>
<evidence type="ECO:0000313" key="7">
    <source>
        <dbReference type="EMBL" id="MBB5122925.1"/>
    </source>
</evidence>
<accession>A0A7W8BGJ8</accession>
<dbReference type="Proteomes" id="UP000528608">
    <property type="component" value="Unassembled WGS sequence"/>
</dbReference>
<dbReference type="PROSITE" id="PS00501">
    <property type="entry name" value="SPASE_I_1"/>
    <property type="match status" value="1"/>
</dbReference>
<dbReference type="RefSeq" id="WP_211304127.1">
    <property type="nucleotide sequence ID" value="NZ_JACHJF010000036.1"/>
</dbReference>
<comment type="caution">
    <text evidence="7">The sequence shown here is derived from an EMBL/GenBank/DDBJ whole genome shotgun (WGS) entry which is preliminary data.</text>
</comment>
<dbReference type="InterPro" id="IPR000223">
    <property type="entry name" value="Pept_S26A_signal_pept_1"/>
</dbReference>
<feature type="active site" evidence="5">
    <location>
        <position position="42"/>
    </location>
</feature>
<comment type="similarity">
    <text evidence="2">Belongs to the peptidase S26 family.</text>
</comment>
<feature type="active site" evidence="5">
    <location>
        <position position="100"/>
    </location>
</feature>
<dbReference type="EMBL" id="JACHJF010000036">
    <property type="protein sequence ID" value="MBB5122925.1"/>
    <property type="molecule type" value="Genomic_DNA"/>
</dbReference>
<dbReference type="PANTHER" id="PTHR43390">
    <property type="entry name" value="SIGNAL PEPTIDASE I"/>
    <property type="match status" value="1"/>
</dbReference>
<dbReference type="InterPro" id="IPR019756">
    <property type="entry name" value="Pept_S26A_signal_pept_1_Ser-AS"/>
</dbReference>
<dbReference type="CDD" id="cd06530">
    <property type="entry name" value="S26_SPase_I"/>
    <property type="match status" value="1"/>
</dbReference>
<dbReference type="GO" id="GO:0009003">
    <property type="term" value="F:signal peptidase activity"/>
    <property type="evidence" value="ECO:0007669"/>
    <property type="project" value="UniProtKB-EC"/>
</dbReference>
<reference evidence="7 8" key="1">
    <citation type="submission" date="2020-08" db="EMBL/GenBank/DDBJ databases">
        <title>Genomic Encyclopedia of Type Strains, Phase III (KMG-III): the genomes of soil and plant-associated and newly described type strains.</title>
        <authorList>
            <person name="Whitman W."/>
        </authorList>
    </citation>
    <scope>NUCLEOTIDE SEQUENCE [LARGE SCALE GENOMIC DNA]</scope>
    <source>
        <strain evidence="7 8">CECT 3259</strain>
    </source>
</reference>
<dbReference type="Gene3D" id="2.10.109.10">
    <property type="entry name" value="Umud Fragment, subunit A"/>
    <property type="match status" value="1"/>
</dbReference>
<dbReference type="Pfam" id="PF10502">
    <property type="entry name" value="Peptidase_S26"/>
    <property type="match status" value="2"/>
</dbReference>
<dbReference type="InterPro" id="IPR019533">
    <property type="entry name" value="Peptidase_S26"/>
</dbReference>
<evidence type="ECO:0000256" key="1">
    <source>
        <dbReference type="ARBA" id="ARBA00004401"/>
    </source>
</evidence>
<keyword evidence="4 7" id="KW-0378">Hydrolase</keyword>
<comment type="subcellular location">
    <subcellularLocation>
        <location evidence="1">Cell membrane</location>
        <topology evidence="1">Single-pass type II membrane protein</topology>
    </subcellularLocation>
</comment>
<protein>
    <submittedName>
        <fullName evidence="7">Signal peptidase I</fullName>
        <ecNumber evidence="7">3.4.21.89</ecNumber>
    </submittedName>
</protein>
<evidence type="ECO:0000259" key="6">
    <source>
        <dbReference type="Pfam" id="PF10502"/>
    </source>
</evidence>
<evidence type="ECO:0000313" key="8">
    <source>
        <dbReference type="Proteomes" id="UP000528608"/>
    </source>
</evidence>
<gene>
    <name evidence="7" type="ORF">FHS36_006402</name>
</gene>
<organism evidence="7 8">
    <name type="scientific">Streptomyces eurocidicus</name>
    <name type="common">Streptoverticillium eurocidicus</name>
    <dbReference type="NCBI Taxonomy" id="66423"/>
    <lineage>
        <taxon>Bacteria</taxon>
        <taxon>Bacillati</taxon>
        <taxon>Actinomycetota</taxon>
        <taxon>Actinomycetes</taxon>
        <taxon>Kitasatosporales</taxon>
        <taxon>Streptomycetaceae</taxon>
        <taxon>Streptomyces</taxon>
    </lineage>
</organism>
<dbReference type="InterPro" id="IPR036286">
    <property type="entry name" value="LexA/Signal_pep-like_sf"/>
</dbReference>
<dbReference type="PANTHER" id="PTHR43390:SF1">
    <property type="entry name" value="CHLOROPLAST PROCESSING PEPTIDASE"/>
    <property type="match status" value="1"/>
</dbReference>
<dbReference type="GO" id="GO:0006465">
    <property type="term" value="P:signal peptide processing"/>
    <property type="evidence" value="ECO:0007669"/>
    <property type="project" value="InterPro"/>
</dbReference>
<dbReference type="AlphaFoldDB" id="A0A7W8BGJ8"/>
<feature type="domain" description="Peptidase S26" evidence="6">
    <location>
        <begin position="17"/>
        <end position="111"/>
    </location>
</feature>
<evidence type="ECO:0000256" key="3">
    <source>
        <dbReference type="ARBA" id="ARBA00022670"/>
    </source>
</evidence>
<sequence>MTAAVAWWTALGCAAVVAAVLGLVALVSLARGLVVVTVRGASMAPAFRDGDRVLVRRGPRPSVGQVVVAERPAGGGAWAGPPVRSAAGAAEVRDRQWLIKRVAAVAGDPVPRDRVRSLAGVPEERVPADRLVLLGDNRKVSFDSADVGYFPADRVLGTVLRRFSGGARERPTGARRAKSPRRT</sequence>
<name>A0A7W8BGJ8_STREU</name>
<feature type="domain" description="Peptidase S26" evidence="6">
    <location>
        <begin position="123"/>
        <end position="160"/>
    </location>
</feature>
<proteinExistence type="inferred from homology"/>
<dbReference type="PRINTS" id="PR00727">
    <property type="entry name" value="LEADERPTASE"/>
</dbReference>
<dbReference type="EC" id="3.4.21.89" evidence="7"/>
<evidence type="ECO:0000256" key="4">
    <source>
        <dbReference type="ARBA" id="ARBA00022801"/>
    </source>
</evidence>
<evidence type="ECO:0000256" key="2">
    <source>
        <dbReference type="ARBA" id="ARBA00009370"/>
    </source>
</evidence>
<evidence type="ECO:0000256" key="5">
    <source>
        <dbReference type="PIRSR" id="PIRSR600223-1"/>
    </source>
</evidence>